<evidence type="ECO:0000313" key="3">
    <source>
        <dbReference type="Proteomes" id="UP000772434"/>
    </source>
</evidence>
<keyword evidence="1" id="KW-0812">Transmembrane</keyword>
<keyword evidence="1" id="KW-0472">Membrane</keyword>
<feature type="transmembrane region" description="Helical" evidence="1">
    <location>
        <begin position="32"/>
        <end position="54"/>
    </location>
</feature>
<gene>
    <name evidence="2" type="ORF">BDP27DRAFT_411807</name>
</gene>
<proteinExistence type="predicted"/>
<name>A0A9P5Q1Q5_9AGAR</name>
<protein>
    <submittedName>
        <fullName evidence="2">Uncharacterized protein</fullName>
    </submittedName>
</protein>
<comment type="caution">
    <text evidence="2">The sequence shown here is derived from an EMBL/GenBank/DDBJ whole genome shotgun (WGS) entry which is preliminary data.</text>
</comment>
<keyword evidence="1" id="KW-1133">Transmembrane helix</keyword>
<sequence>MFMETGIAYVVIWILKNVIVIPQISPTPYVNYANFAINIIVGMYPTLILILVALRRSQLEYEFWGSGNNTDTGPLQFAPAISPQQLSNISTGGDMMIIPRASHLLPAGH</sequence>
<evidence type="ECO:0000313" key="2">
    <source>
        <dbReference type="EMBL" id="KAF9072410.1"/>
    </source>
</evidence>
<reference evidence="2" key="1">
    <citation type="submission" date="2020-11" db="EMBL/GenBank/DDBJ databases">
        <authorList>
            <consortium name="DOE Joint Genome Institute"/>
            <person name="Ahrendt S."/>
            <person name="Riley R."/>
            <person name="Andreopoulos W."/>
            <person name="Labutti K."/>
            <person name="Pangilinan J."/>
            <person name="Ruiz-Duenas F.J."/>
            <person name="Barrasa J.M."/>
            <person name="Sanchez-Garcia M."/>
            <person name="Camarero S."/>
            <person name="Miyauchi S."/>
            <person name="Serrano A."/>
            <person name="Linde D."/>
            <person name="Babiker R."/>
            <person name="Drula E."/>
            <person name="Ayuso-Fernandez I."/>
            <person name="Pacheco R."/>
            <person name="Padilla G."/>
            <person name="Ferreira P."/>
            <person name="Barriuso J."/>
            <person name="Kellner H."/>
            <person name="Castanera R."/>
            <person name="Alfaro M."/>
            <person name="Ramirez L."/>
            <person name="Pisabarro A.G."/>
            <person name="Kuo A."/>
            <person name="Tritt A."/>
            <person name="Lipzen A."/>
            <person name="He G."/>
            <person name="Yan M."/>
            <person name="Ng V."/>
            <person name="Cullen D."/>
            <person name="Martin F."/>
            <person name="Rosso M.-N."/>
            <person name="Henrissat B."/>
            <person name="Hibbett D."/>
            <person name="Martinez A.T."/>
            <person name="Grigoriev I.V."/>
        </authorList>
    </citation>
    <scope>NUCLEOTIDE SEQUENCE</scope>
    <source>
        <strain evidence="2">AH 40177</strain>
    </source>
</reference>
<dbReference type="Proteomes" id="UP000772434">
    <property type="component" value="Unassembled WGS sequence"/>
</dbReference>
<dbReference type="OrthoDB" id="2744793at2759"/>
<organism evidence="2 3">
    <name type="scientific">Rhodocollybia butyracea</name>
    <dbReference type="NCBI Taxonomy" id="206335"/>
    <lineage>
        <taxon>Eukaryota</taxon>
        <taxon>Fungi</taxon>
        <taxon>Dikarya</taxon>
        <taxon>Basidiomycota</taxon>
        <taxon>Agaricomycotina</taxon>
        <taxon>Agaricomycetes</taxon>
        <taxon>Agaricomycetidae</taxon>
        <taxon>Agaricales</taxon>
        <taxon>Marasmiineae</taxon>
        <taxon>Omphalotaceae</taxon>
        <taxon>Rhodocollybia</taxon>
    </lineage>
</organism>
<keyword evidence="3" id="KW-1185">Reference proteome</keyword>
<dbReference type="EMBL" id="JADNRY010000024">
    <property type="protein sequence ID" value="KAF9072410.1"/>
    <property type="molecule type" value="Genomic_DNA"/>
</dbReference>
<evidence type="ECO:0000256" key="1">
    <source>
        <dbReference type="SAM" id="Phobius"/>
    </source>
</evidence>
<feature type="transmembrane region" description="Helical" evidence="1">
    <location>
        <begin position="7"/>
        <end position="26"/>
    </location>
</feature>
<dbReference type="AlphaFoldDB" id="A0A9P5Q1Q5"/>
<accession>A0A9P5Q1Q5</accession>